<keyword evidence="2" id="KW-1185">Reference proteome</keyword>
<evidence type="ECO:0000313" key="1">
    <source>
        <dbReference type="EMBL" id="QCD96707.1"/>
    </source>
</evidence>
<gene>
    <name evidence="1" type="ORF">DEO72_LG6g1415</name>
</gene>
<name>A0A4D6M726_VIGUN</name>
<proteinExistence type="predicted"/>
<evidence type="ECO:0000313" key="2">
    <source>
        <dbReference type="Proteomes" id="UP000501690"/>
    </source>
</evidence>
<accession>A0A4D6M726</accession>
<reference evidence="1 2" key="1">
    <citation type="submission" date="2019-04" db="EMBL/GenBank/DDBJ databases">
        <title>An improved genome assembly and genetic linkage map for asparagus bean, Vigna unguiculata ssp. sesquipedialis.</title>
        <authorList>
            <person name="Xia Q."/>
            <person name="Zhang R."/>
            <person name="Dong Y."/>
        </authorList>
    </citation>
    <scope>NUCLEOTIDE SEQUENCE [LARGE SCALE GENOMIC DNA]</scope>
    <source>
        <tissue evidence="1">Leaf</tissue>
    </source>
</reference>
<dbReference type="Proteomes" id="UP000501690">
    <property type="component" value="Linkage Group LG6"/>
</dbReference>
<organism evidence="1 2">
    <name type="scientific">Vigna unguiculata</name>
    <name type="common">Cowpea</name>
    <dbReference type="NCBI Taxonomy" id="3917"/>
    <lineage>
        <taxon>Eukaryota</taxon>
        <taxon>Viridiplantae</taxon>
        <taxon>Streptophyta</taxon>
        <taxon>Embryophyta</taxon>
        <taxon>Tracheophyta</taxon>
        <taxon>Spermatophyta</taxon>
        <taxon>Magnoliopsida</taxon>
        <taxon>eudicotyledons</taxon>
        <taxon>Gunneridae</taxon>
        <taxon>Pentapetalae</taxon>
        <taxon>rosids</taxon>
        <taxon>fabids</taxon>
        <taxon>Fabales</taxon>
        <taxon>Fabaceae</taxon>
        <taxon>Papilionoideae</taxon>
        <taxon>50 kb inversion clade</taxon>
        <taxon>NPAAA clade</taxon>
        <taxon>indigoferoid/millettioid clade</taxon>
        <taxon>Phaseoleae</taxon>
        <taxon>Vigna</taxon>
    </lineage>
</organism>
<sequence>MPLSRTQLAKQATINATASSPEFNIAETKPSPATLPVSFPHSWTFVNVPPSRNHQRRVKTQQRCNHLGTHREAIQILNAATFNLNVAINHKPTCSTP</sequence>
<protein>
    <submittedName>
        <fullName evidence="1">Uncharacterized protein</fullName>
    </submittedName>
</protein>
<dbReference type="EMBL" id="CP039350">
    <property type="protein sequence ID" value="QCD96707.1"/>
    <property type="molecule type" value="Genomic_DNA"/>
</dbReference>
<dbReference type="AlphaFoldDB" id="A0A4D6M726"/>